<dbReference type="Proteomes" id="UP001497700">
    <property type="component" value="Unassembled WGS sequence"/>
</dbReference>
<reference evidence="1 2" key="1">
    <citation type="journal article" date="2022" name="New Phytol.">
        <title>Ecological generalism drives hyperdiversity of secondary metabolite gene clusters in xylarialean endophytes.</title>
        <authorList>
            <person name="Franco M.E.E."/>
            <person name="Wisecaver J.H."/>
            <person name="Arnold A.E."/>
            <person name="Ju Y.M."/>
            <person name="Slot J.C."/>
            <person name="Ahrendt S."/>
            <person name="Moore L.P."/>
            <person name="Eastman K.E."/>
            <person name="Scott K."/>
            <person name="Konkel Z."/>
            <person name="Mondo S.J."/>
            <person name="Kuo A."/>
            <person name="Hayes R.D."/>
            <person name="Haridas S."/>
            <person name="Andreopoulos B."/>
            <person name="Riley R."/>
            <person name="LaButti K."/>
            <person name="Pangilinan J."/>
            <person name="Lipzen A."/>
            <person name="Amirebrahimi M."/>
            <person name="Yan J."/>
            <person name="Adam C."/>
            <person name="Keymanesh K."/>
            <person name="Ng V."/>
            <person name="Louie K."/>
            <person name="Northen T."/>
            <person name="Drula E."/>
            <person name="Henrissat B."/>
            <person name="Hsieh H.M."/>
            <person name="Youens-Clark K."/>
            <person name="Lutzoni F."/>
            <person name="Miadlikowska J."/>
            <person name="Eastwood D.C."/>
            <person name="Hamelin R.C."/>
            <person name="Grigoriev I.V."/>
            <person name="U'Ren J.M."/>
        </authorList>
    </citation>
    <scope>NUCLEOTIDE SEQUENCE [LARGE SCALE GENOMIC DNA]</scope>
    <source>
        <strain evidence="1 2">CBS 119005</strain>
    </source>
</reference>
<protein>
    <submittedName>
        <fullName evidence="1">Uncharacterized protein</fullName>
    </submittedName>
</protein>
<organism evidence="1 2">
    <name type="scientific">Hypoxylon rubiginosum</name>
    <dbReference type="NCBI Taxonomy" id="110542"/>
    <lineage>
        <taxon>Eukaryota</taxon>
        <taxon>Fungi</taxon>
        <taxon>Dikarya</taxon>
        <taxon>Ascomycota</taxon>
        <taxon>Pezizomycotina</taxon>
        <taxon>Sordariomycetes</taxon>
        <taxon>Xylariomycetidae</taxon>
        <taxon>Xylariales</taxon>
        <taxon>Hypoxylaceae</taxon>
        <taxon>Hypoxylon</taxon>
    </lineage>
</organism>
<accession>A0ACB9ZGH4</accession>
<dbReference type="EMBL" id="MU393422">
    <property type="protein sequence ID" value="KAI4870910.1"/>
    <property type="molecule type" value="Genomic_DNA"/>
</dbReference>
<keyword evidence="2" id="KW-1185">Reference proteome</keyword>
<gene>
    <name evidence="1" type="ORF">F4820DRAFT_402370</name>
</gene>
<proteinExistence type="predicted"/>
<evidence type="ECO:0000313" key="2">
    <source>
        <dbReference type="Proteomes" id="UP001497700"/>
    </source>
</evidence>
<sequence length="303" mass="34477">MPSDSITYRQLEILTTCPRWKSRISSIHVTSRCPFILRGPQWLLFGQVLHNYIYRRWFRPYRSEIECQRYICKFITPCDLPDEASPSQTTVNSLMSLNSAICAQVKARCRAYEEELALSDEEQLTLGDEEQLTLGDEIVTRRLSQLQDHRLRILQPLFQALLIIDCSENYRNEDSKTVGRLPVFLVRTGIEDGLSAPITFESIADKIDGHTGEARSATKTTLETAVDFVISLEAREAAAFGLHPDPIAAWEPSSGYVPRAWKEIVGDELLIGPSSRFVDTEKYPEWAGDGEEQESRLMAHHEQ</sequence>
<evidence type="ECO:0000313" key="1">
    <source>
        <dbReference type="EMBL" id="KAI4870910.1"/>
    </source>
</evidence>
<name>A0ACB9ZGH4_9PEZI</name>
<comment type="caution">
    <text evidence="1">The sequence shown here is derived from an EMBL/GenBank/DDBJ whole genome shotgun (WGS) entry which is preliminary data.</text>
</comment>